<dbReference type="InterPro" id="IPR027372">
    <property type="entry name" value="Phytase-like_dom"/>
</dbReference>
<keyword evidence="1" id="KW-0732">Signal</keyword>
<accession>D5V7X2</accession>
<evidence type="ECO:0000259" key="2">
    <source>
        <dbReference type="Pfam" id="PF13449"/>
    </source>
</evidence>
<evidence type="ECO:0000256" key="1">
    <source>
        <dbReference type="SAM" id="SignalP"/>
    </source>
</evidence>
<dbReference type="STRING" id="572480.Arnit_3095"/>
<dbReference type="PANTHER" id="PTHR37957">
    <property type="entry name" value="BLR7070 PROTEIN"/>
    <property type="match status" value="1"/>
</dbReference>
<gene>
    <name evidence="3" type="ordered locus">Arnit_3095</name>
</gene>
<evidence type="ECO:0000313" key="4">
    <source>
        <dbReference type="Proteomes" id="UP000000939"/>
    </source>
</evidence>
<dbReference type="PANTHER" id="PTHR37957:SF1">
    <property type="entry name" value="PHYTASE-LIKE DOMAIN-CONTAINING PROTEIN"/>
    <property type="match status" value="1"/>
</dbReference>
<dbReference type="RefSeq" id="WP_013136886.1">
    <property type="nucleotide sequence ID" value="NC_014166.1"/>
</dbReference>
<sequence precursor="true">MNLKSVILSAVLLSSSTFAVSINKVVVDEKLDVIKLPNKTLNLDVGFGSGAFHYKKDSNNVFYTITDRGPNIKCKDSKKLMGEKLCEKGKIFPVAKFTPTIYKIKVYKNYYKILEKIQIKDKDGNQVSGISNAGTENAYNIHGEAIPFDPNGLDSESLIKLSDGTFWIGEEYGASIVHLSSDGRIIKRFVPAGFEKNLTNANYDVSPTLPAIIAKRPLNRGIESMAISPDEKSLYFIMQSPLANPNQAAYKKSRNVRLFKFDLANEKVVGEYIYKMDLPNTFKLDKNKKQNAVKLSEMVASGNDELIVLERISNTTKFYKVKLGGENILDTKWDDLATTPTLEETKDIQSLHKELVLDTSDIKGMPKKIEGLAYINENEWILVNDNDFGIDNLPSYIVKVKK</sequence>
<dbReference type="HOGENOM" id="CLU_043796_0_0_7"/>
<dbReference type="KEGG" id="ant:Arnit_3095"/>
<keyword evidence="4" id="KW-1185">Reference proteome</keyword>
<dbReference type="EMBL" id="CP001999">
    <property type="protein sequence ID" value="ADG94742.1"/>
    <property type="molecule type" value="Genomic_DNA"/>
</dbReference>
<dbReference type="eggNOG" id="COG4222">
    <property type="taxonomic scope" value="Bacteria"/>
</dbReference>
<feature type="domain" description="Phytase-like" evidence="2">
    <location>
        <begin position="53"/>
        <end position="388"/>
    </location>
</feature>
<organism evidence="3 4">
    <name type="scientific">Arcobacter nitrofigilis (strain ATCC 33309 / DSM 7299 / CCUG 15893 / LMG 7604 / NCTC 12251 / CI)</name>
    <name type="common">Campylobacter nitrofigilis</name>
    <dbReference type="NCBI Taxonomy" id="572480"/>
    <lineage>
        <taxon>Bacteria</taxon>
        <taxon>Pseudomonadati</taxon>
        <taxon>Campylobacterota</taxon>
        <taxon>Epsilonproteobacteria</taxon>
        <taxon>Campylobacterales</taxon>
        <taxon>Arcobacteraceae</taxon>
        <taxon>Arcobacter</taxon>
    </lineage>
</organism>
<dbReference type="AlphaFoldDB" id="D5V7X2"/>
<dbReference type="SUPFAM" id="SSF101898">
    <property type="entry name" value="NHL repeat"/>
    <property type="match status" value="1"/>
</dbReference>
<dbReference type="OrthoDB" id="9801383at2"/>
<dbReference type="Pfam" id="PF13449">
    <property type="entry name" value="Phytase-like"/>
    <property type="match status" value="1"/>
</dbReference>
<evidence type="ECO:0000313" key="3">
    <source>
        <dbReference type="EMBL" id="ADG94742.1"/>
    </source>
</evidence>
<feature type="chain" id="PRO_5003078179" description="Phytase-like domain-containing protein" evidence="1">
    <location>
        <begin position="20"/>
        <end position="402"/>
    </location>
</feature>
<protein>
    <recommendedName>
        <fullName evidence="2">Phytase-like domain-containing protein</fullName>
    </recommendedName>
</protein>
<name>D5V7X2_ARCNC</name>
<reference evidence="3 4" key="1">
    <citation type="journal article" date="2010" name="Stand. Genomic Sci.">
        <title>Complete genome sequence of Arcobacter nitrofigilis type strain (CI).</title>
        <authorList>
            <person name="Pati A."/>
            <person name="Gronow S."/>
            <person name="Lapidus A."/>
            <person name="Copeland A."/>
            <person name="Glavina Del Rio T."/>
            <person name="Nolan M."/>
            <person name="Lucas S."/>
            <person name="Tice H."/>
            <person name="Cheng J.F."/>
            <person name="Han C."/>
            <person name="Chertkov O."/>
            <person name="Bruce D."/>
            <person name="Tapia R."/>
            <person name="Goodwin L."/>
            <person name="Pitluck S."/>
            <person name="Liolios K."/>
            <person name="Ivanova N."/>
            <person name="Mavromatis K."/>
            <person name="Chen A."/>
            <person name="Palaniappan K."/>
            <person name="Land M."/>
            <person name="Hauser L."/>
            <person name="Chang Y.J."/>
            <person name="Jeffries C.D."/>
            <person name="Detter J.C."/>
            <person name="Rohde M."/>
            <person name="Goker M."/>
            <person name="Bristow J."/>
            <person name="Eisen J.A."/>
            <person name="Markowitz V."/>
            <person name="Hugenholtz P."/>
            <person name="Klenk H.P."/>
            <person name="Kyrpides N.C."/>
        </authorList>
    </citation>
    <scope>NUCLEOTIDE SEQUENCE [LARGE SCALE GENOMIC DNA]</scope>
    <source>
        <strain evidence="4">ATCC 33309 / DSM 7299 / CCUG 15893 / LMG 7604 / NCTC 12251 / CI</strain>
    </source>
</reference>
<dbReference type="Proteomes" id="UP000000939">
    <property type="component" value="Chromosome"/>
</dbReference>
<feature type="signal peptide" evidence="1">
    <location>
        <begin position="1"/>
        <end position="19"/>
    </location>
</feature>
<proteinExistence type="predicted"/>